<dbReference type="EMBL" id="FLRE01000143">
    <property type="protein sequence ID" value="SBT39070.1"/>
    <property type="molecule type" value="Genomic_DNA"/>
</dbReference>
<evidence type="ECO:0000313" key="2">
    <source>
        <dbReference type="EMBL" id="SBT39070.1"/>
    </source>
</evidence>
<organism evidence="1 4">
    <name type="scientific">Plasmodium ovale wallikeri</name>
    <dbReference type="NCBI Taxonomy" id="864142"/>
    <lineage>
        <taxon>Eukaryota</taxon>
        <taxon>Sar</taxon>
        <taxon>Alveolata</taxon>
        <taxon>Apicomplexa</taxon>
        <taxon>Aconoidasida</taxon>
        <taxon>Haemosporida</taxon>
        <taxon>Plasmodiidae</taxon>
        <taxon>Plasmodium</taxon>
        <taxon>Plasmodium (Plasmodium)</taxon>
    </lineage>
</organism>
<proteinExistence type="predicted"/>
<accession>A0A1A8Z3U2</accession>
<evidence type="ECO:0000313" key="4">
    <source>
        <dbReference type="Proteomes" id="UP000078555"/>
    </source>
</evidence>
<keyword evidence="4" id="KW-1185">Reference proteome</keyword>
<dbReference type="Proteomes" id="UP000078550">
    <property type="component" value="Unassembled WGS sequence"/>
</dbReference>
<dbReference type="Proteomes" id="UP000078555">
    <property type="component" value="Unassembled WGS sequence"/>
</dbReference>
<reference evidence="3 4" key="1">
    <citation type="submission" date="2016-05" db="EMBL/GenBank/DDBJ databases">
        <authorList>
            <person name="Naeem Raeece"/>
        </authorList>
    </citation>
    <scope>NUCLEOTIDE SEQUENCE [LARGE SCALE GENOMIC DNA]</scope>
</reference>
<reference evidence="1" key="2">
    <citation type="submission" date="2016-05" db="EMBL/GenBank/DDBJ databases">
        <authorList>
            <person name="Lavstsen T."/>
            <person name="Jespersen J.S."/>
        </authorList>
    </citation>
    <scope>NUCLEOTIDE SEQUENCE [LARGE SCALE GENOMIC DNA]</scope>
</reference>
<dbReference type="EMBL" id="FLRD01000108">
    <property type="protein sequence ID" value="SBT38471.1"/>
    <property type="molecule type" value="Genomic_DNA"/>
</dbReference>
<evidence type="ECO:0000313" key="3">
    <source>
        <dbReference type="Proteomes" id="UP000078550"/>
    </source>
</evidence>
<evidence type="ECO:0000313" key="1">
    <source>
        <dbReference type="EMBL" id="SBT38471.1"/>
    </source>
</evidence>
<protein>
    <submittedName>
        <fullName evidence="1">Uncharacterized protein</fullName>
    </submittedName>
</protein>
<name>A0A1A8Z3U2_PLAOA</name>
<sequence length="142" mass="16134">MNDASRAILKQTITNASVHAQQRRSDDDIRCAYTHISCTYVYGMQVRKHELFHLGKSAFLANTESCAMHKKAPFATFLCKGAKSCRDGEKKCPSATYKKCLSHKNISYKKRNFQNSSKKKKKKKKFMNKTINTNVKYGVTAA</sequence>
<gene>
    <name evidence="1" type="ORF">POVWA1_038000</name>
    <name evidence="2" type="ORF">POVWA2_036980</name>
</gene>
<dbReference type="AlphaFoldDB" id="A0A1A8Z3U2"/>